<dbReference type="Gene3D" id="1.25.40.20">
    <property type="entry name" value="Ankyrin repeat-containing domain"/>
    <property type="match status" value="1"/>
</dbReference>
<dbReference type="SMART" id="SM00248">
    <property type="entry name" value="ANK"/>
    <property type="match status" value="5"/>
</dbReference>
<keyword evidence="6" id="KW-1185">Reference proteome</keyword>
<dbReference type="PROSITE" id="PS50088">
    <property type="entry name" value="ANK_REPEAT"/>
    <property type="match status" value="2"/>
</dbReference>
<dbReference type="Proteomes" id="UP001201980">
    <property type="component" value="Unassembled WGS sequence"/>
</dbReference>
<comment type="caution">
    <text evidence="5">The sequence shown here is derived from an EMBL/GenBank/DDBJ whole genome shotgun (WGS) entry which is preliminary data.</text>
</comment>
<dbReference type="PROSITE" id="PS50297">
    <property type="entry name" value="ANK_REP_REGION"/>
    <property type="match status" value="2"/>
</dbReference>
<dbReference type="AlphaFoldDB" id="A0AAD5WTW6"/>
<gene>
    <name evidence="5" type="ORF">MKZ38_008470</name>
</gene>
<accession>A0AAD5WTW6</accession>
<evidence type="ECO:0000256" key="2">
    <source>
        <dbReference type="ARBA" id="ARBA00023043"/>
    </source>
</evidence>
<feature type="repeat" description="ANK" evidence="3">
    <location>
        <begin position="745"/>
        <end position="777"/>
    </location>
</feature>
<keyword evidence="2 3" id="KW-0040">ANK repeat</keyword>
<evidence type="ECO:0000313" key="6">
    <source>
        <dbReference type="Proteomes" id="UP001201980"/>
    </source>
</evidence>
<feature type="repeat" description="ANK" evidence="3">
    <location>
        <begin position="643"/>
        <end position="675"/>
    </location>
</feature>
<dbReference type="PANTHER" id="PTHR24198">
    <property type="entry name" value="ANKYRIN REPEAT AND PROTEIN KINASE DOMAIN-CONTAINING PROTEIN"/>
    <property type="match status" value="1"/>
</dbReference>
<dbReference type="InterPro" id="IPR054471">
    <property type="entry name" value="GPIID_WHD"/>
</dbReference>
<organism evidence="5 6">
    <name type="scientific">Zalerion maritima</name>
    <dbReference type="NCBI Taxonomy" id="339359"/>
    <lineage>
        <taxon>Eukaryota</taxon>
        <taxon>Fungi</taxon>
        <taxon>Dikarya</taxon>
        <taxon>Ascomycota</taxon>
        <taxon>Pezizomycotina</taxon>
        <taxon>Sordariomycetes</taxon>
        <taxon>Lulworthiomycetidae</taxon>
        <taxon>Lulworthiales</taxon>
        <taxon>Lulworthiaceae</taxon>
        <taxon>Zalerion</taxon>
    </lineage>
</organism>
<evidence type="ECO:0000313" key="5">
    <source>
        <dbReference type="EMBL" id="KAJ2904259.1"/>
    </source>
</evidence>
<dbReference type="EMBL" id="JAKWBI020000058">
    <property type="protein sequence ID" value="KAJ2904259.1"/>
    <property type="molecule type" value="Genomic_DNA"/>
</dbReference>
<evidence type="ECO:0000256" key="3">
    <source>
        <dbReference type="PROSITE-ProRule" id="PRU00023"/>
    </source>
</evidence>
<dbReference type="Pfam" id="PF22939">
    <property type="entry name" value="WHD_GPIID"/>
    <property type="match status" value="1"/>
</dbReference>
<protein>
    <recommendedName>
        <fullName evidence="4">GPI inositol-deacylase winged helix domain-containing protein</fullName>
    </recommendedName>
</protein>
<sequence length="861" mass="96412">MEKLQRTINLELLGKLHVALTKLTLDVAGPGKTIFPSQDSQQDASIVMKEGQQNTSRIHAALEPVNTHLASVHQELGPLKAQHATFSESLHKVQIELGLLQMEGKVASDAINQVQKSLGPLDARAKDILLSLERTRKKIDAVRNDYIRQAILHRIEPTDRLGSFHHIVSRLTQEGTGLWFSEGKKLKVETKLLIGSSIVSETASYCNMRPLHHMCHFYFSFIHSSGRTAPGFLRTILKQLLLQMEVVPTPIEDLFTKCQHVEPSFEAWTRAFREILPRTLDETYERILPSVPHEQRQDAHKSLTWIVCAARPLTTKELAEASIIQFDSDIGVHPQDRLFSPESILGPLSTLISIHLGQIRSAHYSVEEYLTSLRASVGAASSFFIPRPLSDERLARSCVRYWVLHAKRLDVLPEFLVEDIKIFLENPRAVALWESNDSIWRYINYDRGHSSILGSSPRGLRHTIYYACLVGMSPAIKLIVCQALEGSDNQCTELLNMAIRYRYKDVVREMLGSGVGSRISKTDAADVLGGCLLWESEVGFREASGGWACDWDWATPTRVTDPYHSLVAHWPRNQNAPVLSSSLHNYHTLRDVANLTPDRKADVRGRDTNIYVLSLAEAISNGDTVALQLLIDFGEAVNNPCCGTDTPLIYAMRHGSINQIQILLQHGSDVARCDSEGSTALHHAVKPRHLQAFRALLRGENASPDIHDDRGRTLLCLALNPHLEVPRNIVVVLLIRSAPSFRDGEGRTPLHIAISLGNEPVVKYLIKNGDNLDVQDRQGRKALQDHSGQTPLFLATSIKQSSLARIVDQLWDNAAFHDGRALTHFFEYPERQPPRRLVTTNVATDFFFRTTFLLLEGGKGT</sequence>
<feature type="domain" description="GPI inositol-deacylase winged helix" evidence="4">
    <location>
        <begin position="294"/>
        <end position="373"/>
    </location>
</feature>
<dbReference type="InterPro" id="IPR036770">
    <property type="entry name" value="Ankyrin_rpt-contain_sf"/>
</dbReference>
<dbReference type="InterPro" id="IPR002110">
    <property type="entry name" value="Ankyrin_rpt"/>
</dbReference>
<dbReference type="PANTHER" id="PTHR24198:SF165">
    <property type="entry name" value="ANKYRIN REPEAT-CONTAINING PROTEIN-RELATED"/>
    <property type="match status" value="1"/>
</dbReference>
<dbReference type="Pfam" id="PF12796">
    <property type="entry name" value="Ank_2"/>
    <property type="match status" value="2"/>
</dbReference>
<keyword evidence="1" id="KW-0677">Repeat</keyword>
<proteinExistence type="predicted"/>
<evidence type="ECO:0000259" key="4">
    <source>
        <dbReference type="Pfam" id="PF22939"/>
    </source>
</evidence>
<evidence type="ECO:0000256" key="1">
    <source>
        <dbReference type="ARBA" id="ARBA00022737"/>
    </source>
</evidence>
<name>A0AAD5WTW6_9PEZI</name>
<dbReference type="SUPFAM" id="SSF48403">
    <property type="entry name" value="Ankyrin repeat"/>
    <property type="match status" value="1"/>
</dbReference>
<reference evidence="5" key="1">
    <citation type="submission" date="2022-07" db="EMBL/GenBank/DDBJ databases">
        <title>Draft genome sequence of Zalerion maritima ATCC 34329, a (micro)plastics degrading marine fungus.</title>
        <authorList>
            <person name="Paco A."/>
            <person name="Goncalves M.F.M."/>
            <person name="Rocha-Santos T.A.P."/>
            <person name="Alves A."/>
        </authorList>
    </citation>
    <scope>NUCLEOTIDE SEQUENCE</scope>
    <source>
        <strain evidence="5">ATCC 34329</strain>
    </source>
</reference>